<reference evidence="3" key="2">
    <citation type="submission" date="2016-04" db="EMBL/GenBank/DDBJ databases">
        <title>Planomonospora sphaerica JCM9374 whole genome shotgun sequence.</title>
        <authorList>
            <person name="Suzuki T."/>
            <person name="Dohra H."/>
            <person name="Kodani S."/>
        </authorList>
    </citation>
    <scope>NUCLEOTIDE SEQUENCE [LARGE SCALE GENOMIC DNA]</scope>
    <source>
        <strain evidence="3">JCM 9374</strain>
    </source>
</reference>
<comment type="caution">
    <text evidence="2">The sequence shown here is derived from an EMBL/GenBank/DDBJ whole genome shotgun (WGS) entry which is preliminary data.</text>
</comment>
<dbReference type="STRING" id="161355.PS9374_04910"/>
<organism evidence="2 3">
    <name type="scientific">Planomonospora sphaerica</name>
    <dbReference type="NCBI Taxonomy" id="161355"/>
    <lineage>
        <taxon>Bacteria</taxon>
        <taxon>Bacillati</taxon>
        <taxon>Actinomycetota</taxon>
        <taxon>Actinomycetes</taxon>
        <taxon>Streptosporangiales</taxon>
        <taxon>Streptosporangiaceae</taxon>
        <taxon>Planomonospora</taxon>
    </lineage>
</organism>
<evidence type="ECO:0000256" key="1">
    <source>
        <dbReference type="SAM" id="Phobius"/>
    </source>
</evidence>
<keyword evidence="1" id="KW-1133">Transmembrane helix</keyword>
<dbReference type="RefSeq" id="WP_068900458.1">
    <property type="nucleotide sequence ID" value="NZ_BDCX01000012.1"/>
</dbReference>
<proteinExistence type="predicted"/>
<keyword evidence="1" id="KW-0472">Membrane</keyword>
<keyword evidence="3" id="KW-1185">Reference proteome</keyword>
<protein>
    <submittedName>
        <fullName evidence="2">Uncharacterized protein</fullName>
    </submittedName>
</protein>
<reference evidence="2 3" key="1">
    <citation type="journal article" date="2016" name="Genome Announc.">
        <title>Draft Genome Sequence of Planomonospora sphaerica JCM9374, a Rare Actinomycete.</title>
        <authorList>
            <person name="Dohra H."/>
            <person name="Suzuki T."/>
            <person name="Inoue Y."/>
            <person name="Kodani S."/>
        </authorList>
    </citation>
    <scope>NUCLEOTIDE SEQUENCE [LARGE SCALE GENOMIC DNA]</scope>
    <source>
        <strain evidence="2 3">JCM 9374</strain>
    </source>
</reference>
<dbReference type="OrthoDB" id="3541319at2"/>
<keyword evidence="1" id="KW-0812">Transmembrane</keyword>
<accession>A0A171DK85</accession>
<dbReference type="AlphaFoldDB" id="A0A171DK85"/>
<gene>
    <name evidence="2" type="ORF">PS9374_04910</name>
</gene>
<name>A0A171DK85_9ACTN</name>
<dbReference type="EMBL" id="BDCX01000012">
    <property type="protein sequence ID" value="GAT69237.1"/>
    <property type="molecule type" value="Genomic_DNA"/>
</dbReference>
<feature type="transmembrane region" description="Helical" evidence="1">
    <location>
        <begin position="25"/>
        <end position="45"/>
    </location>
</feature>
<dbReference type="Proteomes" id="UP000077701">
    <property type="component" value="Unassembled WGS sequence"/>
</dbReference>
<evidence type="ECO:0000313" key="2">
    <source>
        <dbReference type="EMBL" id="GAT69237.1"/>
    </source>
</evidence>
<evidence type="ECO:0000313" key="3">
    <source>
        <dbReference type="Proteomes" id="UP000077701"/>
    </source>
</evidence>
<sequence length="251" mass="25759">MPPAVEDSVLDVDLGPPGRASRRRVIVVLAVVGLIVAAVVGWRLLRSGTAPPPAAASPSATAPAAVTLASPSAYQGDAGYPVGFPRTELGAASAAAAALETAWTLDSAQAEQAAVLYAPPEQQDEARKAAAATARGWRETIGLPADGKLPEGAALRTETIGVQWHKRAEDQVQVSLLVRVTATKGAEDDGPAYSSPVAMSVLMVWHPTVRAGAGDWVNTPDPLPTVVPQVALPGTSEFTAAGWKAVTAPTR</sequence>